<evidence type="ECO:0000256" key="1">
    <source>
        <dbReference type="SAM" id="MobiDB-lite"/>
    </source>
</evidence>
<evidence type="ECO:0008006" key="4">
    <source>
        <dbReference type="Google" id="ProtNLM"/>
    </source>
</evidence>
<dbReference type="OrthoDB" id="2289918at2759"/>
<feature type="region of interest" description="Disordered" evidence="1">
    <location>
        <begin position="274"/>
        <end position="299"/>
    </location>
</feature>
<feature type="compositionally biased region" description="Low complexity" evidence="1">
    <location>
        <begin position="1"/>
        <end position="21"/>
    </location>
</feature>
<dbReference type="HOGENOM" id="CLU_059752_0_0_1"/>
<organism evidence="2 3">
    <name type="scientific">Sclerotinia borealis (strain F-4128)</name>
    <dbReference type="NCBI Taxonomy" id="1432307"/>
    <lineage>
        <taxon>Eukaryota</taxon>
        <taxon>Fungi</taxon>
        <taxon>Dikarya</taxon>
        <taxon>Ascomycota</taxon>
        <taxon>Pezizomycotina</taxon>
        <taxon>Leotiomycetes</taxon>
        <taxon>Helotiales</taxon>
        <taxon>Sclerotiniaceae</taxon>
        <taxon>Sclerotinia</taxon>
    </lineage>
</organism>
<dbReference type="STRING" id="1432307.W9CAU9"/>
<dbReference type="Proteomes" id="UP000019487">
    <property type="component" value="Unassembled WGS sequence"/>
</dbReference>
<sequence>MDVNSAPSAPVTVAPPSSGAADSGFDTQIATAATPISISEASSTAYNEAIGVLDSITAYHTAARPEMNLSLTREINQLPVERPLSGHFMISSCSDRAYIPTPFNTPRTVTVRESHLPKASSSRGNEKPALKKVATRLPGDGSSEKPYLRGGGPKKRLGGAAGGARKKPKPDKYADIDQLLSDFKSPIFQANANIKAVITHPLAKQTMVEQGEPYPFDHMTGDEIATTAADFKIDGTYGRFEPDWISQALVASETRASGGYDDYLAAQFAKHWAEDEEELSDEEMKDIDDAKNDKEKEKK</sequence>
<evidence type="ECO:0000313" key="2">
    <source>
        <dbReference type="EMBL" id="ESZ92971.1"/>
    </source>
</evidence>
<proteinExistence type="predicted"/>
<gene>
    <name evidence="2" type="ORF">SBOR_6637</name>
</gene>
<keyword evidence="3" id="KW-1185">Reference proteome</keyword>
<evidence type="ECO:0000313" key="3">
    <source>
        <dbReference type="Proteomes" id="UP000019487"/>
    </source>
</evidence>
<feature type="compositionally biased region" description="Acidic residues" evidence="1">
    <location>
        <begin position="274"/>
        <end position="286"/>
    </location>
</feature>
<feature type="region of interest" description="Disordered" evidence="1">
    <location>
        <begin position="1"/>
        <end position="22"/>
    </location>
</feature>
<reference evidence="2 3" key="1">
    <citation type="journal article" date="2014" name="Genome Announc.">
        <title>Draft genome sequence of Sclerotinia borealis, a psychrophilic plant pathogenic fungus.</title>
        <authorList>
            <person name="Mardanov A.V."/>
            <person name="Beletsky A.V."/>
            <person name="Kadnikov V.V."/>
            <person name="Ignatov A.N."/>
            <person name="Ravin N.V."/>
        </authorList>
    </citation>
    <scope>NUCLEOTIDE SEQUENCE [LARGE SCALE GENOMIC DNA]</scope>
    <source>
        <strain evidence="3">F-4157</strain>
    </source>
</reference>
<comment type="caution">
    <text evidence="2">The sequence shown here is derived from an EMBL/GenBank/DDBJ whole genome shotgun (WGS) entry which is preliminary data.</text>
</comment>
<protein>
    <recommendedName>
        <fullName evidence="4">ASX DEUBAD domain-containing protein</fullName>
    </recommendedName>
</protein>
<accession>W9CAU9</accession>
<dbReference type="EMBL" id="AYSA01000348">
    <property type="protein sequence ID" value="ESZ92971.1"/>
    <property type="molecule type" value="Genomic_DNA"/>
</dbReference>
<feature type="region of interest" description="Disordered" evidence="1">
    <location>
        <begin position="109"/>
        <end position="171"/>
    </location>
</feature>
<feature type="compositionally biased region" description="Basic and acidic residues" evidence="1">
    <location>
        <begin position="287"/>
        <end position="299"/>
    </location>
</feature>
<dbReference type="AlphaFoldDB" id="W9CAU9"/>
<name>W9CAU9_SCLBF</name>